<reference evidence="4" key="2">
    <citation type="submission" date="2024-04" db="EMBL/GenBank/DDBJ databases">
        <authorList>
            <person name="Chen Y."/>
            <person name="Shah S."/>
            <person name="Dougan E. K."/>
            <person name="Thang M."/>
            <person name="Chan C."/>
        </authorList>
    </citation>
    <scope>NUCLEOTIDE SEQUENCE [LARGE SCALE GENOMIC DNA]</scope>
</reference>
<evidence type="ECO:0000256" key="1">
    <source>
        <dbReference type="SAM" id="MobiDB-lite"/>
    </source>
</evidence>
<gene>
    <name evidence="3" type="ORF">C1SCF055_LOCUS8764</name>
</gene>
<comment type="caution">
    <text evidence="3">The sequence shown here is derived from an EMBL/GenBank/DDBJ whole genome shotgun (WGS) entry which is preliminary data.</text>
</comment>
<dbReference type="EMBL" id="CAMXCT030000596">
    <property type="protein sequence ID" value="CAL4768231.1"/>
    <property type="molecule type" value="Genomic_DNA"/>
</dbReference>
<feature type="region of interest" description="Disordered" evidence="1">
    <location>
        <begin position="101"/>
        <end position="142"/>
    </location>
</feature>
<dbReference type="AlphaFoldDB" id="A0A9P1BWT0"/>
<dbReference type="OrthoDB" id="411435at2759"/>
<reference evidence="3" key="1">
    <citation type="submission" date="2022-10" db="EMBL/GenBank/DDBJ databases">
        <authorList>
            <person name="Chen Y."/>
            <person name="Dougan E. K."/>
            <person name="Chan C."/>
            <person name="Rhodes N."/>
            <person name="Thang M."/>
        </authorList>
    </citation>
    <scope>NUCLEOTIDE SEQUENCE</scope>
</reference>
<feature type="compositionally biased region" description="Low complexity" evidence="1">
    <location>
        <begin position="113"/>
        <end position="135"/>
    </location>
</feature>
<protein>
    <submittedName>
        <fullName evidence="3">Uncharacterized protein</fullName>
    </submittedName>
</protein>
<keyword evidence="2" id="KW-1133">Transmembrane helix</keyword>
<dbReference type="Proteomes" id="UP001152797">
    <property type="component" value="Unassembled WGS sequence"/>
</dbReference>
<organism evidence="3">
    <name type="scientific">Cladocopium goreaui</name>
    <dbReference type="NCBI Taxonomy" id="2562237"/>
    <lineage>
        <taxon>Eukaryota</taxon>
        <taxon>Sar</taxon>
        <taxon>Alveolata</taxon>
        <taxon>Dinophyceae</taxon>
        <taxon>Suessiales</taxon>
        <taxon>Symbiodiniaceae</taxon>
        <taxon>Cladocopium</taxon>
    </lineage>
</organism>
<sequence length="432" mass="48270">MANSDTISSNNADLEGGPRNLLLAPGHLAIDEDEETSPGKSWPVMKVGTLVLILFGIVAAFLCAHGTYVHHWKRSPTHMKAVAINHKLEETAKHLHLDLEAKSNSSKSKHSKLSNPSLAHRNASHGSHGSKSSKSSKSDDCHTAEPHEPCYQAVLWHKWVGLVENPTWYKNISRASNRHDIQKYLADTKQGHCKRPCSGAYPVPHPTKNAKGPKVYCFSVSRGGAEMDTMFLQRQVGGGIFGCDAFDVFSDEEIDIEGYKTKKIPSTASGVSVDGTAANSQVFLKTWMAILNSNRWYHYDFIAKVDPDAILYADRLRGHLQWHIGQNVFFLNCAKYIPATMYGALEVFSKAALGSYLSQHQRCESSLPFWSWGEDRYMAGCLEMLGVKTQPDYMNFLHDERCWGVDCGNKAAVAFHSFKQVNHWFRCYDSSK</sequence>
<evidence type="ECO:0000313" key="5">
    <source>
        <dbReference type="Proteomes" id="UP001152797"/>
    </source>
</evidence>
<keyword evidence="2" id="KW-0812">Transmembrane</keyword>
<evidence type="ECO:0000313" key="3">
    <source>
        <dbReference type="EMBL" id="CAI3980919.1"/>
    </source>
</evidence>
<keyword evidence="5" id="KW-1185">Reference proteome</keyword>
<evidence type="ECO:0000256" key="2">
    <source>
        <dbReference type="SAM" id="Phobius"/>
    </source>
</evidence>
<keyword evidence="2" id="KW-0472">Membrane</keyword>
<feature type="transmembrane region" description="Helical" evidence="2">
    <location>
        <begin position="47"/>
        <end position="69"/>
    </location>
</feature>
<dbReference type="EMBL" id="CAMXCT010000596">
    <property type="protein sequence ID" value="CAI3980919.1"/>
    <property type="molecule type" value="Genomic_DNA"/>
</dbReference>
<dbReference type="EMBL" id="CAMXCT020000596">
    <property type="protein sequence ID" value="CAL1134294.1"/>
    <property type="molecule type" value="Genomic_DNA"/>
</dbReference>
<accession>A0A9P1BWT0</accession>
<proteinExistence type="predicted"/>
<evidence type="ECO:0000313" key="4">
    <source>
        <dbReference type="EMBL" id="CAL1134294.1"/>
    </source>
</evidence>
<name>A0A9P1BWT0_9DINO</name>